<evidence type="ECO:0000256" key="10">
    <source>
        <dbReference type="SAM" id="MobiDB-lite"/>
    </source>
</evidence>
<evidence type="ECO:0000313" key="13">
    <source>
        <dbReference type="Proteomes" id="UP000177445"/>
    </source>
</evidence>
<feature type="compositionally biased region" description="Pro residues" evidence="10">
    <location>
        <begin position="66"/>
        <end position="76"/>
    </location>
</feature>
<keyword evidence="9" id="KW-0472">Membrane</keyword>
<dbReference type="NCBIfam" id="TIGR01352">
    <property type="entry name" value="tonB_Cterm"/>
    <property type="match status" value="1"/>
</dbReference>
<dbReference type="Pfam" id="PF03544">
    <property type="entry name" value="TonB_C"/>
    <property type="match status" value="1"/>
</dbReference>
<dbReference type="InterPro" id="IPR037682">
    <property type="entry name" value="TonB_C"/>
</dbReference>
<dbReference type="GO" id="GO:0031992">
    <property type="term" value="F:energy transducer activity"/>
    <property type="evidence" value="ECO:0007669"/>
    <property type="project" value="TreeGrafter"/>
</dbReference>
<dbReference type="GO" id="GO:0098797">
    <property type="term" value="C:plasma membrane protein complex"/>
    <property type="evidence" value="ECO:0007669"/>
    <property type="project" value="TreeGrafter"/>
</dbReference>
<dbReference type="AlphaFoldDB" id="A0A1D9GNV8"/>
<reference evidence="12 13" key="1">
    <citation type="submission" date="2016-10" db="EMBL/GenBank/DDBJ databases">
        <title>Marinobacter salinus sp. nov., a moderately halophilic bacterium isolated from a tidal flat environment.</title>
        <authorList>
            <person name="Park S.-J."/>
        </authorList>
    </citation>
    <scope>NUCLEOTIDE SEQUENCE [LARGE SCALE GENOMIC DNA]</scope>
    <source>
        <strain evidence="12 13">Hb8</strain>
    </source>
</reference>
<dbReference type="Proteomes" id="UP000177445">
    <property type="component" value="Chromosome"/>
</dbReference>
<evidence type="ECO:0000313" key="12">
    <source>
        <dbReference type="EMBL" id="AOY89279.1"/>
    </source>
</evidence>
<name>A0A1D9GNV8_9GAMM</name>
<feature type="compositionally biased region" description="Low complexity" evidence="10">
    <location>
        <begin position="106"/>
        <end position="115"/>
    </location>
</feature>
<evidence type="ECO:0000256" key="7">
    <source>
        <dbReference type="ARBA" id="ARBA00022927"/>
    </source>
</evidence>
<comment type="similarity">
    <text evidence="2">Belongs to the TonB family.</text>
</comment>
<keyword evidence="6" id="KW-0812">Transmembrane</keyword>
<protein>
    <recommendedName>
        <fullName evidence="11">TonB C-terminal domain-containing protein</fullName>
    </recommendedName>
</protein>
<dbReference type="GO" id="GO:0015031">
    <property type="term" value="P:protein transport"/>
    <property type="evidence" value="ECO:0007669"/>
    <property type="project" value="UniProtKB-KW"/>
</dbReference>
<evidence type="ECO:0000256" key="4">
    <source>
        <dbReference type="ARBA" id="ARBA00022475"/>
    </source>
</evidence>
<gene>
    <name evidence="12" type="ORF">BKP64_14480</name>
</gene>
<keyword evidence="13" id="KW-1185">Reference proteome</keyword>
<keyword evidence="8" id="KW-1133">Transmembrane helix</keyword>
<evidence type="ECO:0000256" key="2">
    <source>
        <dbReference type="ARBA" id="ARBA00006555"/>
    </source>
</evidence>
<organism evidence="12 13">
    <name type="scientific">Marinobacter salinus</name>
    <dbReference type="NCBI Taxonomy" id="1874317"/>
    <lineage>
        <taxon>Bacteria</taxon>
        <taxon>Pseudomonadati</taxon>
        <taxon>Pseudomonadota</taxon>
        <taxon>Gammaproteobacteria</taxon>
        <taxon>Pseudomonadales</taxon>
        <taxon>Marinobacteraceae</taxon>
        <taxon>Marinobacter</taxon>
    </lineage>
</organism>
<keyword evidence="7" id="KW-0653">Protein transport</keyword>
<feature type="compositionally biased region" description="Basic and acidic residues" evidence="10">
    <location>
        <begin position="89"/>
        <end position="98"/>
    </location>
</feature>
<evidence type="ECO:0000259" key="11">
    <source>
        <dbReference type="PROSITE" id="PS52015"/>
    </source>
</evidence>
<dbReference type="KEGG" id="msq:BKP64_14480"/>
<dbReference type="RefSeq" id="WP_070971581.1">
    <property type="nucleotide sequence ID" value="NZ_CP017715.1"/>
</dbReference>
<keyword evidence="3" id="KW-0813">Transport</keyword>
<evidence type="ECO:0000256" key="6">
    <source>
        <dbReference type="ARBA" id="ARBA00022692"/>
    </source>
</evidence>
<dbReference type="SUPFAM" id="SSF74653">
    <property type="entry name" value="TolA/TonB C-terminal domain"/>
    <property type="match status" value="1"/>
</dbReference>
<dbReference type="PROSITE" id="PS52015">
    <property type="entry name" value="TONB_CTD"/>
    <property type="match status" value="1"/>
</dbReference>
<sequence length="225" mass="24137">MTASPGLVRAGLLLTAISLTLLTALLASPDQLTLLAPSSDTTTDNMAAIRIKLAPQPAPTSGVEPAPSPQPPAAPEPEPEIAPAQAPEPKPEPMKEAPEPSPEPAPDTAASDTALPPHSQRVELNAGHSDMVDNYLTRLSRHLSGFYDYPRRARRLGQEGLPVVVFSFRRNGSLIEHHLETSSGHRLLDEAALDMLQQAAPLPAVPAEMTGLHFRYALPVRFQLR</sequence>
<keyword evidence="5" id="KW-0997">Cell inner membrane</keyword>
<dbReference type="PANTHER" id="PTHR33446:SF2">
    <property type="entry name" value="PROTEIN TONB"/>
    <property type="match status" value="1"/>
</dbReference>
<proteinExistence type="inferred from homology"/>
<dbReference type="InterPro" id="IPR006260">
    <property type="entry name" value="TonB/TolA_C"/>
</dbReference>
<evidence type="ECO:0000256" key="5">
    <source>
        <dbReference type="ARBA" id="ARBA00022519"/>
    </source>
</evidence>
<feature type="domain" description="TonB C-terminal" evidence="11">
    <location>
        <begin position="134"/>
        <end position="225"/>
    </location>
</feature>
<dbReference type="OrthoDB" id="6077935at2"/>
<evidence type="ECO:0000256" key="8">
    <source>
        <dbReference type="ARBA" id="ARBA00022989"/>
    </source>
</evidence>
<keyword evidence="4" id="KW-1003">Cell membrane</keyword>
<comment type="subcellular location">
    <subcellularLocation>
        <location evidence="1">Cell inner membrane</location>
        <topology evidence="1">Single-pass membrane protein</topology>
        <orientation evidence="1">Periplasmic side</orientation>
    </subcellularLocation>
</comment>
<dbReference type="PANTHER" id="PTHR33446">
    <property type="entry name" value="PROTEIN TONB-RELATED"/>
    <property type="match status" value="1"/>
</dbReference>
<dbReference type="STRING" id="1874317.BKP64_14480"/>
<accession>A0A1D9GNV8</accession>
<feature type="region of interest" description="Disordered" evidence="10">
    <location>
        <begin position="56"/>
        <end position="115"/>
    </location>
</feature>
<evidence type="ECO:0000256" key="3">
    <source>
        <dbReference type="ARBA" id="ARBA00022448"/>
    </source>
</evidence>
<dbReference type="EMBL" id="CP017715">
    <property type="protein sequence ID" value="AOY89279.1"/>
    <property type="molecule type" value="Genomic_DNA"/>
</dbReference>
<dbReference type="InterPro" id="IPR051045">
    <property type="entry name" value="TonB-dependent_transducer"/>
</dbReference>
<evidence type="ECO:0000256" key="9">
    <source>
        <dbReference type="ARBA" id="ARBA00023136"/>
    </source>
</evidence>
<evidence type="ECO:0000256" key="1">
    <source>
        <dbReference type="ARBA" id="ARBA00004383"/>
    </source>
</evidence>
<dbReference type="Gene3D" id="3.30.1150.10">
    <property type="match status" value="1"/>
</dbReference>
<dbReference type="GO" id="GO:0055085">
    <property type="term" value="P:transmembrane transport"/>
    <property type="evidence" value="ECO:0007669"/>
    <property type="project" value="InterPro"/>
</dbReference>